<dbReference type="GO" id="GO:0006096">
    <property type="term" value="P:glycolytic process"/>
    <property type="evidence" value="ECO:0007669"/>
    <property type="project" value="UniProtKB-UniRule"/>
</dbReference>
<evidence type="ECO:0000256" key="6">
    <source>
        <dbReference type="ARBA" id="ARBA00023235"/>
    </source>
</evidence>
<dbReference type="InterPro" id="IPR020861">
    <property type="entry name" value="Triosephosphate_isomerase_AS"/>
</dbReference>
<dbReference type="InterPro" id="IPR000652">
    <property type="entry name" value="Triosephosphate_isomerase"/>
</dbReference>
<comment type="pathway">
    <text evidence="7 8">Carbohydrate biosynthesis; gluconeogenesis.</text>
</comment>
<dbReference type="GO" id="GO:0004807">
    <property type="term" value="F:triose-phosphate isomerase activity"/>
    <property type="evidence" value="ECO:0007669"/>
    <property type="project" value="UniProtKB-UniRule"/>
</dbReference>
<feature type="binding site" evidence="7">
    <location>
        <position position="214"/>
    </location>
    <ligand>
        <name>substrate</name>
    </ligand>
</feature>
<dbReference type="GO" id="GO:0006094">
    <property type="term" value="P:gluconeogenesis"/>
    <property type="evidence" value="ECO:0007669"/>
    <property type="project" value="UniProtKB-UniRule"/>
</dbReference>
<protein>
    <recommendedName>
        <fullName evidence="7 8">Triosephosphate isomerase</fullName>
        <shortName evidence="7">TIM</shortName>
        <shortName evidence="7">TPI</shortName>
        <ecNumber evidence="7 8">5.3.1.1</ecNumber>
    </recommendedName>
    <alternativeName>
        <fullName evidence="7">Triose-phosphate isomerase</fullName>
    </alternativeName>
</protein>
<evidence type="ECO:0000256" key="7">
    <source>
        <dbReference type="HAMAP-Rule" id="MF_00147"/>
    </source>
</evidence>
<dbReference type="STRING" id="1801748.A3B84_01145"/>
<dbReference type="Pfam" id="PF00121">
    <property type="entry name" value="TIM"/>
    <property type="match status" value="1"/>
</dbReference>
<evidence type="ECO:0000256" key="3">
    <source>
        <dbReference type="ARBA" id="ARBA00022432"/>
    </source>
</evidence>
<comment type="pathway">
    <text evidence="1 7 8">Carbohydrate degradation; glycolysis; D-glyceraldehyde 3-phosphate from glycerone phosphate: step 1/1.</text>
</comment>
<dbReference type="PROSITE" id="PS51440">
    <property type="entry name" value="TIM_2"/>
    <property type="match status" value="1"/>
</dbReference>
<dbReference type="NCBIfam" id="TIGR00419">
    <property type="entry name" value="tim"/>
    <property type="match status" value="1"/>
</dbReference>
<name>A0A1F6VQA8_9BACT</name>
<dbReference type="InterPro" id="IPR013785">
    <property type="entry name" value="Aldolase_TIM"/>
</dbReference>
<comment type="caution">
    <text evidence="9">The sequence shown here is derived from an EMBL/GenBank/DDBJ whole genome shotgun (WGS) entry which is preliminary data.</text>
</comment>
<evidence type="ECO:0000256" key="5">
    <source>
        <dbReference type="ARBA" id="ARBA00023152"/>
    </source>
</evidence>
<gene>
    <name evidence="7" type="primary">tpiA</name>
    <name evidence="9" type="ORF">A3B84_01145</name>
</gene>
<accession>A0A1F6VQA8</accession>
<comment type="subcellular location">
    <subcellularLocation>
        <location evidence="7 8">Cytoplasm</location>
    </subcellularLocation>
</comment>
<dbReference type="InterPro" id="IPR022896">
    <property type="entry name" value="TrioseP_Isoase_bac/euk"/>
</dbReference>
<dbReference type="SUPFAM" id="SSF51351">
    <property type="entry name" value="Triosephosphate isomerase (TIM)"/>
    <property type="match status" value="1"/>
</dbReference>
<dbReference type="Gene3D" id="3.20.20.70">
    <property type="entry name" value="Aldolase class I"/>
    <property type="match status" value="1"/>
</dbReference>
<organism evidence="9 10">
    <name type="scientific">Candidatus Nomurabacteria bacterium RIFCSPHIGHO2_02_FULL_35_13</name>
    <dbReference type="NCBI Taxonomy" id="1801748"/>
    <lineage>
        <taxon>Bacteria</taxon>
        <taxon>Candidatus Nomuraibacteriota</taxon>
    </lineage>
</organism>
<reference evidence="9 10" key="1">
    <citation type="journal article" date="2016" name="Nat. Commun.">
        <title>Thousands of microbial genomes shed light on interconnected biogeochemical processes in an aquifer system.</title>
        <authorList>
            <person name="Anantharaman K."/>
            <person name="Brown C.T."/>
            <person name="Hug L.A."/>
            <person name="Sharon I."/>
            <person name="Castelle C.J."/>
            <person name="Probst A.J."/>
            <person name="Thomas B.C."/>
            <person name="Singh A."/>
            <person name="Wilkins M.J."/>
            <person name="Karaoz U."/>
            <person name="Brodie E.L."/>
            <person name="Williams K.H."/>
            <person name="Hubbard S.S."/>
            <person name="Banfield J.F."/>
        </authorList>
    </citation>
    <scope>NUCLEOTIDE SEQUENCE [LARGE SCALE GENOMIC DNA]</scope>
</reference>
<dbReference type="GO" id="GO:0046166">
    <property type="term" value="P:glyceraldehyde-3-phosphate biosynthetic process"/>
    <property type="evidence" value="ECO:0007669"/>
    <property type="project" value="TreeGrafter"/>
</dbReference>
<keyword evidence="3 7" id="KW-0312">Gluconeogenesis</keyword>
<dbReference type="PANTHER" id="PTHR21139">
    <property type="entry name" value="TRIOSEPHOSPHATE ISOMERASE"/>
    <property type="match status" value="1"/>
</dbReference>
<evidence type="ECO:0000313" key="10">
    <source>
        <dbReference type="Proteomes" id="UP000177112"/>
    </source>
</evidence>
<dbReference type="Proteomes" id="UP000177112">
    <property type="component" value="Unassembled WGS sequence"/>
</dbReference>
<dbReference type="PANTHER" id="PTHR21139:SF42">
    <property type="entry name" value="TRIOSEPHOSPHATE ISOMERASE"/>
    <property type="match status" value="1"/>
</dbReference>
<comment type="catalytic activity">
    <reaction evidence="7 8">
        <text>D-glyceraldehyde 3-phosphate = dihydroxyacetone phosphate</text>
        <dbReference type="Rhea" id="RHEA:18585"/>
        <dbReference type="ChEBI" id="CHEBI:57642"/>
        <dbReference type="ChEBI" id="CHEBI:59776"/>
        <dbReference type="EC" id="5.3.1.1"/>
    </reaction>
</comment>
<feature type="binding site" evidence="7">
    <location>
        <begin position="9"/>
        <end position="11"/>
    </location>
    <ligand>
        <name>substrate</name>
    </ligand>
</feature>
<evidence type="ECO:0000313" key="9">
    <source>
        <dbReference type="EMBL" id="OGI71759.1"/>
    </source>
</evidence>
<dbReference type="InterPro" id="IPR035990">
    <property type="entry name" value="TIM_sf"/>
</dbReference>
<evidence type="ECO:0000256" key="1">
    <source>
        <dbReference type="ARBA" id="ARBA00004680"/>
    </source>
</evidence>
<feature type="active site" description="Proton acceptor" evidence="7">
    <location>
        <position position="167"/>
    </location>
</feature>
<evidence type="ECO:0000256" key="2">
    <source>
        <dbReference type="ARBA" id="ARBA00007422"/>
    </source>
</evidence>
<comment type="similarity">
    <text evidence="2 7 8">Belongs to the triosephosphate isomerase family.</text>
</comment>
<feature type="binding site" evidence="7">
    <location>
        <position position="173"/>
    </location>
    <ligand>
        <name>substrate</name>
    </ligand>
</feature>
<dbReference type="GO" id="GO:0019563">
    <property type="term" value="P:glycerol catabolic process"/>
    <property type="evidence" value="ECO:0007669"/>
    <property type="project" value="TreeGrafter"/>
</dbReference>
<dbReference type="FunFam" id="3.20.20.70:FF:000016">
    <property type="entry name" value="Triosephosphate isomerase"/>
    <property type="match status" value="1"/>
</dbReference>
<comment type="subunit">
    <text evidence="7 8">Homodimer.</text>
</comment>
<keyword evidence="5 7" id="KW-0324">Glycolysis</keyword>
<dbReference type="UniPathway" id="UPA00138"/>
<evidence type="ECO:0000256" key="8">
    <source>
        <dbReference type="RuleBase" id="RU363013"/>
    </source>
</evidence>
<keyword evidence="4 7" id="KW-0963">Cytoplasm</keyword>
<dbReference type="CDD" id="cd00311">
    <property type="entry name" value="TIM"/>
    <property type="match status" value="1"/>
</dbReference>
<dbReference type="PROSITE" id="PS00171">
    <property type="entry name" value="TIM_1"/>
    <property type="match status" value="1"/>
</dbReference>
<dbReference type="EC" id="5.3.1.1" evidence="7 8"/>
<dbReference type="EMBL" id="MFTY01000002">
    <property type="protein sequence ID" value="OGI71759.1"/>
    <property type="molecule type" value="Genomic_DNA"/>
</dbReference>
<dbReference type="HAMAP" id="MF_00147_B">
    <property type="entry name" value="TIM_B"/>
    <property type="match status" value="1"/>
</dbReference>
<keyword evidence="6 7" id="KW-0413">Isomerase</keyword>
<comment type="function">
    <text evidence="7">Involved in the gluconeogenesis. Catalyzes stereospecifically the conversion of dihydroxyacetone phosphate (DHAP) to D-glyceraldehyde-3-phosphate (G3P).</text>
</comment>
<sequence length="256" mass="28546">MAKKIVVGNWKMNPLSLKEAEKLFINIAKSVSNFKKTGIIVCLPFLYLEKLKSTSQRTKKISLGAQDVFWEDAGAYTGEISGDMLYDIGAKYVIVGHSERREMGESNNDVNKKVKAAIRAGLVPVLCVGESMRDKNHEYLNFIKTQVIECLNGVSKNFISKVIIAYEPIWAIGKGAYPATPEEFREMNIFIRKILSDKFGVKIVEDIKIIYGGSVDEKNTEGFIKAGYADGFLVGRASLNPKKFSEIIKICEASDK</sequence>
<comment type="caution">
    <text evidence="7">Lacks conserved residue(s) required for the propagation of feature annotation.</text>
</comment>
<dbReference type="AlphaFoldDB" id="A0A1F6VQA8"/>
<evidence type="ECO:0000256" key="4">
    <source>
        <dbReference type="ARBA" id="ARBA00022490"/>
    </source>
</evidence>
<dbReference type="GO" id="GO:0005829">
    <property type="term" value="C:cytosol"/>
    <property type="evidence" value="ECO:0007669"/>
    <property type="project" value="TreeGrafter"/>
</dbReference>
<proteinExistence type="inferred from homology"/>
<dbReference type="UniPathway" id="UPA00109">
    <property type="reaction ID" value="UER00189"/>
</dbReference>
<feature type="active site" description="Electrophile" evidence="7">
    <location>
        <position position="97"/>
    </location>
</feature>